<evidence type="ECO:0000313" key="5">
    <source>
        <dbReference type="EMBL" id="SJK98599.1"/>
    </source>
</evidence>
<organism evidence="5 6">
    <name type="scientific">Armillaria ostoyae</name>
    <name type="common">Armillaria root rot fungus</name>
    <dbReference type="NCBI Taxonomy" id="47428"/>
    <lineage>
        <taxon>Eukaryota</taxon>
        <taxon>Fungi</taxon>
        <taxon>Dikarya</taxon>
        <taxon>Basidiomycota</taxon>
        <taxon>Agaricomycotina</taxon>
        <taxon>Agaricomycetes</taxon>
        <taxon>Agaricomycetidae</taxon>
        <taxon>Agaricales</taxon>
        <taxon>Marasmiineae</taxon>
        <taxon>Physalacriaceae</taxon>
        <taxon>Armillaria</taxon>
    </lineage>
</organism>
<feature type="region of interest" description="Disordered" evidence="4">
    <location>
        <begin position="63"/>
        <end position="82"/>
    </location>
</feature>
<protein>
    <recommendedName>
        <fullName evidence="3">Required for respiratory growth protein 9, mitochondrial</fullName>
    </recommendedName>
</protein>
<sequence length="214" mass="24739">MTSLIPKRFLARYYASSALSPSSLQKWGIFGSPSHKSILDDDSPVKLDLTEDNDVVNRVRASTPPIHRRKPSKAPTPEEYARHRKTMKQRFPDGWNPPRKISREAMDGLRELHQFDGAKFSTKVLADKFKISPDAVRRILKGRWEPSRERRIEMRAKERQGTAEFVRLSRLRERLEAEKLWREKNMGDSHLAPARSDQIGDAVGVNSKDRFTFD</sequence>
<dbReference type="OrthoDB" id="5578174at2759"/>
<dbReference type="Proteomes" id="UP000219338">
    <property type="component" value="Unassembled WGS sequence"/>
</dbReference>
<accession>A0A284QQ59</accession>
<keyword evidence="6" id="KW-1185">Reference proteome</keyword>
<comment type="function">
    <text evidence="1">Required for respiratory activity and maintenance and expression of the mitochondrial genome.</text>
</comment>
<dbReference type="PANTHER" id="PTHR13475:SF3">
    <property type="entry name" value="NEUGRIN"/>
    <property type="match status" value="1"/>
</dbReference>
<dbReference type="EMBL" id="FUEG01000001">
    <property type="protein sequence ID" value="SJK98599.1"/>
    <property type="molecule type" value="Genomic_DNA"/>
</dbReference>
<proteinExistence type="inferred from homology"/>
<comment type="similarity">
    <text evidence="2">Belongs to the RRG9 family.</text>
</comment>
<evidence type="ECO:0000256" key="4">
    <source>
        <dbReference type="SAM" id="MobiDB-lite"/>
    </source>
</evidence>
<gene>
    <name evidence="5" type="ORF">ARMOST_01867</name>
</gene>
<evidence type="ECO:0000256" key="2">
    <source>
        <dbReference type="ARBA" id="ARBA00010895"/>
    </source>
</evidence>
<evidence type="ECO:0000256" key="3">
    <source>
        <dbReference type="ARBA" id="ARBA00013566"/>
    </source>
</evidence>
<feature type="region of interest" description="Disordered" evidence="4">
    <location>
        <begin position="186"/>
        <end position="214"/>
    </location>
</feature>
<dbReference type="OMA" id="RELHQFD"/>
<dbReference type="AlphaFoldDB" id="A0A284QQ59"/>
<evidence type="ECO:0000256" key="1">
    <source>
        <dbReference type="ARBA" id="ARBA00003548"/>
    </source>
</evidence>
<dbReference type="Pfam" id="PF06413">
    <property type="entry name" value="Neugrin"/>
    <property type="match status" value="1"/>
</dbReference>
<name>A0A284QQ59_ARMOS</name>
<dbReference type="STRING" id="47428.A0A284QQ59"/>
<dbReference type="InterPro" id="IPR010487">
    <property type="entry name" value="NGRN/Rrg9"/>
</dbReference>
<reference evidence="6" key="1">
    <citation type="journal article" date="2017" name="Nat. Ecol. Evol.">
        <title>Genome expansion and lineage-specific genetic innovations in the forest pathogenic fungi Armillaria.</title>
        <authorList>
            <person name="Sipos G."/>
            <person name="Prasanna A.N."/>
            <person name="Walter M.C."/>
            <person name="O'Connor E."/>
            <person name="Balint B."/>
            <person name="Krizsan K."/>
            <person name="Kiss B."/>
            <person name="Hess J."/>
            <person name="Varga T."/>
            <person name="Slot J."/>
            <person name="Riley R."/>
            <person name="Boka B."/>
            <person name="Rigling D."/>
            <person name="Barry K."/>
            <person name="Lee J."/>
            <person name="Mihaltcheva S."/>
            <person name="LaButti K."/>
            <person name="Lipzen A."/>
            <person name="Waldron R."/>
            <person name="Moloney N.M."/>
            <person name="Sperisen C."/>
            <person name="Kredics L."/>
            <person name="Vagvoelgyi C."/>
            <person name="Patrignani A."/>
            <person name="Fitzpatrick D."/>
            <person name="Nagy I."/>
            <person name="Doyle S."/>
            <person name="Anderson J.B."/>
            <person name="Grigoriev I.V."/>
            <person name="Gueldener U."/>
            <person name="Muensterkoetter M."/>
            <person name="Nagy L.G."/>
        </authorList>
    </citation>
    <scope>NUCLEOTIDE SEQUENCE [LARGE SCALE GENOMIC DNA]</scope>
    <source>
        <strain evidence="6">C18/9</strain>
    </source>
</reference>
<dbReference type="PANTHER" id="PTHR13475">
    <property type="entry name" value="NEUGRIN"/>
    <property type="match status" value="1"/>
</dbReference>
<dbReference type="GO" id="GO:0005634">
    <property type="term" value="C:nucleus"/>
    <property type="evidence" value="ECO:0007669"/>
    <property type="project" value="TreeGrafter"/>
</dbReference>
<evidence type="ECO:0000313" key="6">
    <source>
        <dbReference type="Proteomes" id="UP000219338"/>
    </source>
</evidence>